<dbReference type="OrthoDB" id="6621371at2759"/>
<dbReference type="InParanoid" id="A0A7M7QHQ5"/>
<feature type="compositionally biased region" description="Basic residues" evidence="1">
    <location>
        <begin position="382"/>
        <end position="393"/>
    </location>
</feature>
<sequence>MSSNTTQTPQNGDSSKGTYPLLGIWLRRISDTYIGAWLIDVFQASTQAMASAAAPPQSSGGTGGPLSFMGCMREASPPPYDDQPPPHMQMHHRPPMGLPSGEFMAQGYDSMPKEPKKRRFHPLRGLRRIFRKKSRGAADARLSGGVGAGSGSSDREQNGEHMTLRDREEVTLRDPAGRAAEIRSRSASELLTESGEQDRLFLRRRGIEESFANLQRGCVGAVGQLSVSHDSVFPGEVGHTRPLSSLDMHASLERRTAKASTTSEATEHKESHPTGQRNRISLRVLEQIKTVIENRNQISASPGTENSNSPHNRFASRDRSERNHAAEDTQAKVPRKDAPTPASNNNNNSSSIIAEEASSPLKEDLPELTTASLNHTAALHRISVRPKNRRPPRRSGSQSSSSINNTSSTSSNGLPRIDSISENSIDTLDSLEAMAPLASDSGIGNSTRVDSPAPPLTPTTPLPETPTSSKPIPILRKSSSRLSRNSEVFEELEAKLPVLRKPAVSPDSLDSNLDSNSRSSADVLDISDDSHLAKPLPKPTPRTASTGSDGYEKSGIPASSPRRRLSSNRLSKSPDSLESNSPGWLTKSSEGFDKLSDFERESCNNGNVGHGKPVAAARRLLLHPMSKSQERVCCSKSANSLEALEALNSDDSMERRRSSFEIRPRRNQAHKIMSKSTECFDSTLVEHQQLVVKAEEKRKRASVSEVNLSRGRHSSLLSKSSESFEKIEIPPSREEKNEADLDLEKVNSCWRGNRRMAHSSESSDNFDLDENCRLENRAKARRSTPKRLSGGFGDEQENIVLLRKSSSRLQKSSESSELGSTDTLDSERRNTMKSSDSDETLDSLEKDLQSQPEQDCKDEETTESVLERREKASEEEEEAEEDEKDEKSSFWQRRANPQESKDLDIQLLAYTLVSRIQENGNNEDRDNNEDNHLQQYHEEERTGKSISSSSPVVVYPKKKQQQQQMQHQQSSSEDNKTLSSINNLLSSKMDEDLQNMLNGNISEVSTDTKSFKEKLIMFEKLGK</sequence>
<protein>
    <submittedName>
        <fullName evidence="2">Uncharacterized protein</fullName>
    </submittedName>
</protein>
<dbReference type="RefSeq" id="XP_016845634.1">
    <property type="nucleotide sequence ID" value="XM_016990145.2"/>
</dbReference>
<feature type="region of interest" description="Disordered" evidence="1">
    <location>
        <begin position="131"/>
        <end position="195"/>
    </location>
</feature>
<keyword evidence="3" id="KW-1185">Reference proteome</keyword>
<evidence type="ECO:0000256" key="1">
    <source>
        <dbReference type="SAM" id="MobiDB-lite"/>
    </source>
</evidence>
<feature type="compositionally biased region" description="Polar residues" evidence="1">
    <location>
        <begin position="293"/>
        <end position="311"/>
    </location>
</feature>
<feature type="compositionally biased region" description="Low complexity" evidence="1">
    <location>
        <begin position="505"/>
        <end position="522"/>
    </location>
</feature>
<dbReference type="EnsemblMetazoa" id="XM_016990145">
    <property type="protein sequence ID" value="XP_016845634"/>
    <property type="gene ID" value="LOC103316545"/>
</dbReference>
<dbReference type="KEGG" id="nvi:103316545"/>
<dbReference type="EnsemblMetazoa" id="XM_031931106">
    <property type="protein sequence ID" value="XP_031786966"/>
    <property type="gene ID" value="LOC103316545"/>
</dbReference>
<dbReference type="Proteomes" id="UP000002358">
    <property type="component" value="Chromosome 1"/>
</dbReference>
<evidence type="ECO:0000313" key="3">
    <source>
        <dbReference type="Proteomes" id="UP000002358"/>
    </source>
</evidence>
<feature type="region of interest" description="Disordered" evidence="1">
    <location>
        <begin position="937"/>
        <end position="987"/>
    </location>
</feature>
<feature type="compositionally biased region" description="Low complexity" evidence="1">
    <location>
        <begin position="342"/>
        <end position="351"/>
    </location>
</feature>
<feature type="compositionally biased region" description="Low complexity" evidence="1">
    <location>
        <begin position="394"/>
        <end position="413"/>
    </location>
</feature>
<feature type="compositionally biased region" description="Acidic residues" evidence="1">
    <location>
        <begin position="873"/>
        <end position="884"/>
    </location>
</feature>
<accession>A0A7M7QHQ5</accession>
<dbReference type="EnsemblMetazoa" id="XM_031931103">
    <property type="protein sequence ID" value="XP_031786963"/>
    <property type="gene ID" value="LOC103316545"/>
</dbReference>
<feature type="compositionally biased region" description="Pro residues" evidence="1">
    <location>
        <begin position="452"/>
        <end position="464"/>
    </location>
</feature>
<dbReference type="RefSeq" id="XP_031786963.1">
    <property type="nucleotide sequence ID" value="XM_031931103.1"/>
</dbReference>
<dbReference type="EnsemblMetazoa" id="XM_031931102">
    <property type="protein sequence ID" value="XP_031786962"/>
    <property type="gene ID" value="LOC103316545"/>
</dbReference>
<feature type="region of interest" description="Disordered" evidence="1">
    <location>
        <begin position="804"/>
        <end position="901"/>
    </location>
</feature>
<dbReference type="RefSeq" id="XP_031786962.1">
    <property type="nucleotide sequence ID" value="XM_031931102.1"/>
</dbReference>
<feature type="compositionally biased region" description="Low complexity" evidence="1">
    <location>
        <begin position="804"/>
        <end position="818"/>
    </location>
</feature>
<feature type="region of interest" description="Disordered" evidence="1">
    <location>
        <begin position="240"/>
        <end position="281"/>
    </location>
</feature>
<name>A0A7M7QHQ5_NASVI</name>
<dbReference type="AlphaFoldDB" id="A0A7M7QHQ5"/>
<dbReference type="RefSeq" id="XP_031786966.1">
    <property type="nucleotide sequence ID" value="XM_031931106.1"/>
</dbReference>
<dbReference type="RefSeq" id="XP_031786965.1">
    <property type="nucleotide sequence ID" value="XM_031931105.1"/>
</dbReference>
<feature type="compositionally biased region" description="Polar residues" evidence="1">
    <location>
        <begin position="977"/>
        <end position="986"/>
    </location>
</feature>
<feature type="region of interest" description="Disordered" evidence="1">
    <location>
        <begin position="503"/>
        <end position="588"/>
    </location>
</feature>
<reference evidence="2" key="1">
    <citation type="submission" date="2021-01" db="UniProtKB">
        <authorList>
            <consortium name="EnsemblMetazoa"/>
        </authorList>
    </citation>
    <scope>IDENTIFICATION</scope>
</reference>
<dbReference type="EnsemblMetazoa" id="XM_031931105">
    <property type="protein sequence ID" value="XP_031786965"/>
    <property type="gene ID" value="LOC103316545"/>
</dbReference>
<feature type="compositionally biased region" description="Polar residues" evidence="1">
    <location>
        <begin position="576"/>
        <end position="588"/>
    </location>
</feature>
<feature type="compositionally biased region" description="Basic and acidic residues" evidence="1">
    <location>
        <begin position="153"/>
        <end position="186"/>
    </location>
</feature>
<feature type="region of interest" description="Disordered" evidence="1">
    <location>
        <begin position="293"/>
        <end position="351"/>
    </location>
</feature>
<evidence type="ECO:0000313" key="2">
    <source>
        <dbReference type="EnsemblMetazoa" id="XP_031786962"/>
    </source>
</evidence>
<dbReference type="GeneID" id="103316545"/>
<feature type="compositionally biased region" description="Basic and acidic residues" evidence="1">
    <location>
        <begin position="722"/>
        <end position="740"/>
    </location>
</feature>
<organism evidence="2 3">
    <name type="scientific">Nasonia vitripennis</name>
    <name type="common">Parasitic wasp</name>
    <dbReference type="NCBI Taxonomy" id="7425"/>
    <lineage>
        <taxon>Eukaryota</taxon>
        <taxon>Metazoa</taxon>
        <taxon>Ecdysozoa</taxon>
        <taxon>Arthropoda</taxon>
        <taxon>Hexapoda</taxon>
        <taxon>Insecta</taxon>
        <taxon>Pterygota</taxon>
        <taxon>Neoptera</taxon>
        <taxon>Endopterygota</taxon>
        <taxon>Hymenoptera</taxon>
        <taxon>Apocrita</taxon>
        <taxon>Proctotrupomorpha</taxon>
        <taxon>Chalcidoidea</taxon>
        <taxon>Pteromalidae</taxon>
        <taxon>Pteromalinae</taxon>
        <taxon>Nasonia</taxon>
    </lineage>
</organism>
<feature type="region of interest" description="Disordered" evidence="1">
    <location>
        <begin position="374"/>
        <end position="419"/>
    </location>
</feature>
<feature type="region of interest" description="Disordered" evidence="1">
    <location>
        <begin position="438"/>
        <end position="485"/>
    </location>
</feature>
<feature type="compositionally biased region" description="Low complexity" evidence="1">
    <location>
        <begin position="475"/>
        <end position="485"/>
    </location>
</feature>
<feature type="region of interest" description="Disordered" evidence="1">
    <location>
        <begin position="696"/>
        <end position="740"/>
    </location>
</feature>
<proteinExistence type="predicted"/>
<feature type="compositionally biased region" description="Low complexity" evidence="1">
    <location>
        <begin position="944"/>
        <end position="972"/>
    </location>
</feature>
<feature type="compositionally biased region" description="Basic and acidic residues" evidence="1">
    <location>
        <begin position="315"/>
        <end position="338"/>
    </location>
</feature>